<proteinExistence type="predicted"/>
<organism evidence="1 2">
    <name type="scientific">Rhizophagus irregularis</name>
    <dbReference type="NCBI Taxonomy" id="588596"/>
    <lineage>
        <taxon>Eukaryota</taxon>
        <taxon>Fungi</taxon>
        <taxon>Fungi incertae sedis</taxon>
        <taxon>Mucoromycota</taxon>
        <taxon>Glomeromycotina</taxon>
        <taxon>Glomeromycetes</taxon>
        <taxon>Glomerales</taxon>
        <taxon>Glomeraceae</taxon>
        <taxon>Rhizophagus</taxon>
    </lineage>
</organism>
<dbReference type="EMBL" id="LLXJ01007268">
    <property type="protein sequence ID" value="PKB93778.1"/>
    <property type="molecule type" value="Genomic_DNA"/>
</dbReference>
<gene>
    <name evidence="1" type="ORF">RhiirA5_440343</name>
</gene>
<name>A0A2N0NGV8_9GLOM</name>
<dbReference type="Proteomes" id="UP000232722">
    <property type="component" value="Unassembled WGS sequence"/>
</dbReference>
<comment type="caution">
    <text evidence="1">The sequence shown here is derived from an EMBL/GenBank/DDBJ whole genome shotgun (WGS) entry which is preliminary data.</text>
</comment>
<evidence type="ECO:0000313" key="2">
    <source>
        <dbReference type="Proteomes" id="UP000232722"/>
    </source>
</evidence>
<reference evidence="1 2" key="2">
    <citation type="submission" date="2017-09" db="EMBL/GenBank/DDBJ databases">
        <title>Extensive intraspecific genome diversity in a model arbuscular mycorrhizal fungus.</title>
        <authorList>
            <person name="Chen E.C."/>
            <person name="Morin E."/>
            <person name="Beaudet D."/>
            <person name="Noel J."/>
            <person name="Ndikumana S."/>
            <person name="Charron P."/>
            <person name="St-Onge C."/>
            <person name="Giorgi J."/>
            <person name="Grigoriev I.V."/>
            <person name="Roux C."/>
            <person name="Martin F.M."/>
            <person name="Corradi N."/>
        </authorList>
    </citation>
    <scope>NUCLEOTIDE SEQUENCE [LARGE SCALE GENOMIC DNA]</scope>
    <source>
        <strain evidence="1 2">A5</strain>
    </source>
</reference>
<evidence type="ECO:0000313" key="1">
    <source>
        <dbReference type="EMBL" id="PKB93778.1"/>
    </source>
</evidence>
<dbReference type="AlphaFoldDB" id="A0A2N0NGV8"/>
<reference evidence="1 2" key="1">
    <citation type="submission" date="2016-04" db="EMBL/GenBank/DDBJ databases">
        <title>Genome analyses suggest a sexual origin of heterokaryosis in a supposedly ancient asexual fungus.</title>
        <authorList>
            <person name="Ropars J."/>
            <person name="Sedzielewska K."/>
            <person name="Noel J."/>
            <person name="Charron P."/>
            <person name="Farinelli L."/>
            <person name="Marton T."/>
            <person name="Kruger M."/>
            <person name="Pelin A."/>
            <person name="Brachmann A."/>
            <person name="Corradi N."/>
        </authorList>
    </citation>
    <scope>NUCLEOTIDE SEQUENCE [LARGE SCALE GENOMIC DNA]</scope>
    <source>
        <strain evidence="1 2">A5</strain>
    </source>
</reference>
<sequence>MPQNKKFHKEAGFIRKIDEIATEAELNQQLSEYGRRSVEKGKFKNFKILCY</sequence>
<protein>
    <submittedName>
        <fullName evidence="1">Uncharacterized protein</fullName>
    </submittedName>
</protein>
<accession>A0A2N0NGV8</accession>